<dbReference type="PANTHER" id="PTHR31208:SF3">
    <property type="entry name" value="OS01G0953500 PROTEIN"/>
    <property type="match status" value="1"/>
</dbReference>
<reference evidence="1 2" key="1">
    <citation type="submission" date="2024-03" db="EMBL/GenBank/DDBJ databases">
        <authorList>
            <person name="Martinez-Hernandez J."/>
        </authorList>
    </citation>
    <scope>NUCLEOTIDE SEQUENCE [LARGE SCALE GENOMIC DNA]</scope>
</reference>
<name>A0AAV1YF53_LUPLU</name>
<comment type="caution">
    <text evidence="1">The sequence shown here is derived from an EMBL/GenBank/DDBJ whole genome shotgun (WGS) entry which is preliminary data.</text>
</comment>
<gene>
    <name evidence="1" type="ORF">LLUT_LOCUS32600</name>
</gene>
<dbReference type="PANTHER" id="PTHR31208">
    <property type="entry name" value="EXPRESSED PROTEIN"/>
    <property type="match status" value="1"/>
</dbReference>
<protein>
    <submittedName>
        <fullName evidence="1">Uncharacterized protein</fullName>
    </submittedName>
</protein>
<proteinExistence type="predicted"/>
<dbReference type="EMBL" id="CAXHTB010000023">
    <property type="protein sequence ID" value="CAL0331540.1"/>
    <property type="molecule type" value="Genomic_DNA"/>
</dbReference>
<dbReference type="Proteomes" id="UP001497480">
    <property type="component" value="Unassembled WGS sequence"/>
</dbReference>
<evidence type="ECO:0000313" key="1">
    <source>
        <dbReference type="EMBL" id="CAL0331540.1"/>
    </source>
</evidence>
<dbReference type="AlphaFoldDB" id="A0AAV1YF53"/>
<keyword evidence="2" id="KW-1185">Reference proteome</keyword>
<sequence>MELKWKLYCEAKQNLISPTHDQNKSAIQTTNTSFSSLFIFMLHPSLFTYSTSRTSSTTTRCSTIQREPGTVQLTLSLDTSFAANSSMNLVSESAKNSSISSEVVLLDRKISQVMLDLAEIEYSRIEFPDISVVKENQQNGY</sequence>
<evidence type="ECO:0000313" key="2">
    <source>
        <dbReference type="Proteomes" id="UP001497480"/>
    </source>
</evidence>
<organism evidence="1 2">
    <name type="scientific">Lupinus luteus</name>
    <name type="common">European yellow lupine</name>
    <dbReference type="NCBI Taxonomy" id="3873"/>
    <lineage>
        <taxon>Eukaryota</taxon>
        <taxon>Viridiplantae</taxon>
        <taxon>Streptophyta</taxon>
        <taxon>Embryophyta</taxon>
        <taxon>Tracheophyta</taxon>
        <taxon>Spermatophyta</taxon>
        <taxon>Magnoliopsida</taxon>
        <taxon>eudicotyledons</taxon>
        <taxon>Gunneridae</taxon>
        <taxon>Pentapetalae</taxon>
        <taxon>rosids</taxon>
        <taxon>fabids</taxon>
        <taxon>Fabales</taxon>
        <taxon>Fabaceae</taxon>
        <taxon>Papilionoideae</taxon>
        <taxon>50 kb inversion clade</taxon>
        <taxon>genistoids sensu lato</taxon>
        <taxon>core genistoids</taxon>
        <taxon>Genisteae</taxon>
        <taxon>Lupinus</taxon>
    </lineage>
</organism>
<accession>A0AAV1YF53</accession>